<reference evidence="1 2" key="1">
    <citation type="submission" date="2015-07" db="EMBL/GenBank/DDBJ databases">
        <title>Draft Genome Sequence of Streptomyces antibioticus, IMRU 3720 reveals insights in the evolution of actinomycin biosynthetic gene clusters in Streptomyces.</title>
        <authorList>
            <person name="Crnovcic I."/>
            <person name="Ruckert C."/>
            <person name="Kalinowksi J."/>
            <person name="Keller U."/>
        </authorList>
    </citation>
    <scope>NUCLEOTIDE SEQUENCE [LARGE SCALE GENOMIC DNA]</scope>
    <source>
        <strain evidence="1 2">DSM 41481</strain>
    </source>
</reference>
<keyword evidence="2" id="KW-1185">Reference proteome</keyword>
<name>A0ABX3LPR7_STRAT</name>
<evidence type="ECO:0000313" key="2">
    <source>
        <dbReference type="Proteomes" id="UP000190306"/>
    </source>
</evidence>
<protein>
    <submittedName>
        <fullName evidence="1">Uncharacterized protein</fullName>
    </submittedName>
</protein>
<dbReference type="Proteomes" id="UP000190306">
    <property type="component" value="Chromosome"/>
</dbReference>
<organism evidence="1 2">
    <name type="scientific">Streptomyces antibioticus</name>
    <dbReference type="NCBI Taxonomy" id="1890"/>
    <lineage>
        <taxon>Bacteria</taxon>
        <taxon>Bacillati</taxon>
        <taxon>Actinomycetota</taxon>
        <taxon>Actinomycetes</taxon>
        <taxon>Kitasatosporales</taxon>
        <taxon>Streptomycetaceae</taxon>
        <taxon>Streptomyces</taxon>
    </lineage>
</organism>
<sequence length="80" mass="8584">MAGRRVHHSARRWAGLLVLLALMWCTTGLGRAAMTADHAMPAMETAAAQGPEVPARAHDRAVAAPMCPMDAMECARPFQD</sequence>
<proteinExistence type="predicted"/>
<gene>
    <name evidence="1" type="ORF">AFM16_05290</name>
</gene>
<accession>A0ABX3LPR7</accession>
<dbReference type="EMBL" id="LHQL01000005">
    <property type="protein sequence ID" value="OOQ54016.1"/>
    <property type="molecule type" value="Genomic_DNA"/>
</dbReference>
<comment type="caution">
    <text evidence="1">The sequence shown here is derived from an EMBL/GenBank/DDBJ whole genome shotgun (WGS) entry which is preliminary data.</text>
</comment>
<evidence type="ECO:0000313" key="1">
    <source>
        <dbReference type="EMBL" id="OOQ54016.1"/>
    </source>
</evidence>